<evidence type="ECO:0000259" key="1">
    <source>
        <dbReference type="Pfam" id="PF00535"/>
    </source>
</evidence>
<dbReference type="GO" id="GO:0016740">
    <property type="term" value="F:transferase activity"/>
    <property type="evidence" value="ECO:0007669"/>
    <property type="project" value="UniProtKB-KW"/>
</dbReference>
<dbReference type="SUPFAM" id="SSF53756">
    <property type="entry name" value="UDP-Glycosyltransferase/glycogen phosphorylase"/>
    <property type="match status" value="1"/>
</dbReference>
<accession>A0A149TGG8</accession>
<dbReference type="PATRIC" id="fig|318683.6.peg.2927"/>
<organism evidence="2 3">
    <name type="scientific">Gluconobacter albidus</name>
    <dbReference type="NCBI Taxonomy" id="318683"/>
    <lineage>
        <taxon>Bacteria</taxon>
        <taxon>Pseudomonadati</taxon>
        <taxon>Pseudomonadota</taxon>
        <taxon>Alphaproteobacteria</taxon>
        <taxon>Acetobacterales</taxon>
        <taxon>Acetobacteraceae</taxon>
        <taxon>Gluconobacter</taxon>
    </lineage>
</organism>
<dbReference type="RefSeq" id="WP_062109227.1">
    <property type="nucleotide sequence ID" value="NZ_CP014689.1"/>
</dbReference>
<keyword evidence="2" id="KW-0808">Transferase</keyword>
<dbReference type="OrthoDB" id="9783791at2"/>
<dbReference type="EMBL" id="LHZR01000111">
    <property type="protein sequence ID" value="KXV46889.1"/>
    <property type="molecule type" value="Genomic_DNA"/>
</dbReference>
<dbReference type="STRING" id="318683.A0U94_01215"/>
<feature type="domain" description="Glycosyltransferase 2-like" evidence="1">
    <location>
        <begin position="363"/>
        <end position="485"/>
    </location>
</feature>
<proteinExistence type="predicted"/>
<dbReference type="CDD" id="cd04186">
    <property type="entry name" value="GT_2_like_c"/>
    <property type="match status" value="1"/>
</dbReference>
<dbReference type="PANTHER" id="PTHR43179:SF7">
    <property type="entry name" value="RHAMNOSYLTRANSFERASE WBBL"/>
    <property type="match status" value="1"/>
</dbReference>
<dbReference type="InterPro" id="IPR029044">
    <property type="entry name" value="Nucleotide-diphossugar_trans"/>
</dbReference>
<reference evidence="2 3" key="1">
    <citation type="submission" date="2015-06" db="EMBL/GenBank/DDBJ databases">
        <title>Improved classification and identification of acetic acid bacteria using matrix-assisted laser desorption/ionization time-of-flight mass spectrometry; Gluconobacter nephelii and Gluconobacter uchimurae are later heterotypic synonyms of Gluconobacter japonicus and Gluconobacter oxydans, respectively.</title>
        <authorList>
            <person name="Li L."/>
            <person name="Cleenwerck I."/>
            <person name="De Vuyst L."/>
            <person name="Vandamme P."/>
        </authorList>
    </citation>
    <scope>NUCLEOTIDE SEQUENCE [LARGE SCALE GENOMIC DNA]</scope>
    <source>
        <strain evidence="2 3">LMG 1768</strain>
    </source>
</reference>
<evidence type="ECO:0000313" key="3">
    <source>
        <dbReference type="Proteomes" id="UP000075636"/>
    </source>
</evidence>
<dbReference type="SUPFAM" id="SSF53448">
    <property type="entry name" value="Nucleotide-diphospho-sugar transferases"/>
    <property type="match status" value="1"/>
</dbReference>
<dbReference type="Gene3D" id="3.90.550.10">
    <property type="entry name" value="Spore Coat Polysaccharide Biosynthesis Protein SpsA, Chain A"/>
    <property type="match status" value="1"/>
</dbReference>
<name>A0A149TGG8_9PROT</name>
<dbReference type="Pfam" id="PF00535">
    <property type="entry name" value="Glycos_transf_2"/>
    <property type="match status" value="1"/>
</dbReference>
<dbReference type="InterPro" id="IPR001173">
    <property type="entry name" value="Glyco_trans_2-like"/>
</dbReference>
<dbReference type="Gene3D" id="3.40.50.2000">
    <property type="entry name" value="Glycogen Phosphorylase B"/>
    <property type="match status" value="1"/>
</dbReference>
<dbReference type="Proteomes" id="UP000075636">
    <property type="component" value="Unassembled WGS sequence"/>
</dbReference>
<dbReference type="PANTHER" id="PTHR43179">
    <property type="entry name" value="RHAMNOSYLTRANSFERASE WBBL"/>
    <property type="match status" value="1"/>
</dbReference>
<evidence type="ECO:0000313" key="2">
    <source>
        <dbReference type="EMBL" id="KXV46889.1"/>
    </source>
</evidence>
<comment type="caution">
    <text evidence="2">The sequence shown here is derived from an EMBL/GenBank/DDBJ whole genome shotgun (WGS) entry which is preliminary data.</text>
</comment>
<dbReference type="AlphaFoldDB" id="A0A149TGG8"/>
<sequence length="997" mass="113086">MSENAEVPLSEEPRTPRWSRFDAQWYLLRYPEVRDWMREEGQEGPYAFYQQTGQRYGHSPNRYFDEVWYREAHKDVRQGLIREEWASGFEHYIATGYKTHAPHWLFDEPAYRRRYPELTQRFLTENGFLNGYDHFLEIGESHYYRGHHFFDDELCRDLALTFPDHFDSRIGLFGSWLGLPAHVADAGRVSWYFDPVWYLTRYPEVRQEIAAGHYSSALHHYLTNETPRLFDPQEFFSEQFYATAHPDILPSLEHGFFRNGYDHFVRYGAQEGRIPQADVDLAAHMSQTQVRNDVRNRLYDSAFAHLVAGRTGLGEGRMAALAAVPAIPEEQSRILFEREAEAILPSLVRHPLDFTVHGVPEVSVLMVVYDRIALTAQALASLRANYGGGIQLILVDSGSHDQTRHIGRMVRGATILRYRHNIGYLQGCNLALEKAEAPLALYLNNDVRLYPDAILHALKRLHGEPGIGAVGGKLIRTNMRLQEAGSIIWRDGATYGYLREDDPNLTSANFVRDVDYCSAAFLMVRTALLRRLGGYDPRYMPAYFEDADLCVRILKAGMRIVYDPSVVIEHLEFGSSGAAGSHALIRGNLKTFARLQQDFLRHQQPAHIRNAVLGREHRVSQRRKILFIEDRLPLRRLGSGYVRSNDIIREMTALGYQVTVFPVLARDQTSIDLFGDFPETVELIVDRNFSSFADFIQERVGYYDLVWIGRTHNLERLLPLLNESSRYLPAGGPVLDTEVIATPRTLERIRILDLPAPEISFDEMLQQELDCARFCQKVITVTAHDAELARRAGCVSVSVLGHELNPQPTPAPFENRHNILFFGAIHDEGAPNHDSLVWFVESVLPLLDSVLPPEVHFTIAGFVGPNVDMTVFSTNSRVEIVGPVGDPRELFDRHRVFVAPTRFAGGIPFKVHEAASYGLPQVVTTLLQEQVGWAEGSEVLAAPADDPQAFAAAVERLYRDGELWKTLRNGALAAVERDCSPADFRQALSGIVQSCMA</sequence>
<protein>
    <submittedName>
        <fullName evidence="2">Glycosyl transferase</fullName>
    </submittedName>
</protein>
<dbReference type="CDD" id="cd03801">
    <property type="entry name" value="GT4_PimA-like"/>
    <property type="match status" value="1"/>
</dbReference>
<gene>
    <name evidence="2" type="ORF">AD945_12380</name>
</gene>
<dbReference type="Pfam" id="PF13692">
    <property type="entry name" value="Glyco_trans_1_4"/>
    <property type="match status" value="1"/>
</dbReference>
<dbReference type="KEGG" id="gal:A0U94_01215"/>